<organism evidence="1 3">
    <name type="scientific">Candidatus Methanolliviera hydrocarbonicum</name>
    <dbReference type="NCBI Taxonomy" id="2491085"/>
    <lineage>
        <taxon>Archaea</taxon>
        <taxon>Methanobacteriati</taxon>
        <taxon>Methanobacteriota</taxon>
        <taxon>Candidatus Methanoliparia</taxon>
        <taxon>Candidatus Methanoliparales</taxon>
        <taxon>Candidatus Methanollivieraceae</taxon>
        <taxon>Candidatus Methanolliviera</taxon>
    </lineage>
</organism>
<accession>A0A520KVT9</accession>
<reference evidence="1 3" key="1">
    <citation type="journal article" date="2019" name="Nat. Microbiol.">
        <title>Wide diversity of methane and short-chain alkane metabolisms in uncultured archaea.</title>
        <authorList>
            <person name="Borrel G."/>
            <person name="Adam P.S."/>
            <person name="McKay L.J."/>
            <person name="Chen L.X."/>
            <person name="Sierra-Garcia I.N."/>
            <person name="Sieber C.M."/>
            <person name="Letourneur Q."/>
            <person name="Ghozlane A."/>
            <person name="Andersen G.L."/>
            <person name="Li W.J."/>
            <person name="Hallam S.J."/>
            <person name="Muyzer G."/>
            <person name="de Oliveira V.M."/>
            <person name="Inskeep W.P."/>
            <person name="Banfield J.F."/>
            <person name="Gribaldo S."/>
        </authorList>
    </citation>
    <scope>NUCLEOTIDE SEQUENCE [LARGE SCALE GENOMIC DNA]</scope>
    <source>
        <strain evidence="1">NM1b</strain>
    </source>
</reference>
<evidence type="ECO:0000313" key="1">
    <source>
        <dbReference type="EMBL" id="RZN68348.1"/>
    </source>
</evidence>
<proteinExistence type="predicted"/>
<dbReference type="InterPro" id="IPR045441">
    <property type="entry name" value="DUF6506"/>
</dbReference>
<evidence type="ECO:0000313" key="3">
    <source>
        <dbReference type="Proteomes" id="UP000320766"/>
    </source>
</evidence>
<dbReference type="Proteomes" id="UP000320766">
    <property type="component" value="Unassembled WGS sequence"/>
</dbReference>
<dbReference type="Pfam" id="PF20116">
    <property type="entry name" value="DUF6506"/>
    <property type="match status" value="1"/>
</dbReference>
<evidence type="ECO:0000313" key="2">
    <source>
        <dbReference type="EMBL" id="RZN71485.1"/>
    </source>
</evidence>
<protein>
    <submittedName>
        <fullName evidence="1">Uncharacterized protein</fullName>
    </submittedName>
</protein>
<dbReference type="EMBL" id="RXIL01000110">
    <property type="protein sequence ID" value="RZN68348.1"/>
    <property type="molecule type" value="Genomic_DNA"/>
</dbReference>
<dbReference type="EMBL" id="RXIL01000040">
    <property type="protein sequence ID" value="RZN71485.1"/>
    <property type="molecule type" value="Genomic_DNA"/>
</dbReference>
<comment type="caution">
    <text evidence="1">The sequence shown here is derived from an EMBL/GenBank/DDBJ whole genome shotgun (WGS) entry which is preliminary data.</text>
</comment>
<gene>
    <name evidence="2" type="ORF">EF807_02295</name>
    <name evidence="1" type="ORF">EF807_06070</name>
</gene>
<name>A0A520KVT9_9EURY</name>
<dbReference type="AlphaFoldDB" id="A0A520KVT9"/>
<sequence length="99" mass="10775">MKLKATFMAMLPESDPEKHRATVSAPLIELTVVCVKDIEEAVKISKDLVKKGVKVIELCSAFGNSEVARISEAVGKDVIVGVVRFDLENSSKFLKLTAL</sequence>